<name>A0A4Z0JQZ8_9LACO</name>
<evidence type="ECO:0000313" key="1">
    <source>
        <dbReference type="EMBL" id="TGD25421.1"/>
    </source>
</evidence>
<keyword evidence="2" id="KW-1185">Reference proteome</keyword>
<evidence type="ECO:0000313" key="2">
    <source>
        <dbReference type="Proteomes" id="UP000298021"/>
    </source>
</evidence>
<dbReference type="AlphaFoldDB" id="A0A4Z0JQZ8"/>
<dbReference type="OrthoDB" id="5363652at2"/>
<gene>
    <name evidence="1" type="ORF">EGT49_00655</name>
</gene>
<accession>A0A4Z0JQZ8</accession>
<dbReference type="RefSeq" id="WP_135371032.1">
    <property type="nucleotide sequence ID" value="NZ_RKLY01000001.1"/>
</dbReference>
<dbReference type="Pfam" id="PF07751">
    <property type="entry name" value="Abi_2"/>
    <property type="match status" value="1"/>
</dbReference>
<sequence length="331" mass="39657">MAKKEIQFHDYNYMINKLRNKGMIIDDDKLAIELLQSVGYYGLVNKYKSEFYIQGKKEYQENVHLIDLYYYHTIEDELRNILFQSIIHLEQRFKESMAYIIAKELGVKRTDYLIPNRYRRVNKAKKIITFLNETIEKCQDNPTKYYKNEYGDLPPWIMLSNLSFGQARMLFSIFRFNWSKYVTIQLLNLNERKQAFLHETIDTQEFVLIEFTRNIISIAYQFRNNLAHGNRLIHYHSKESLKINGLRLFANVQVFSNEEYYSNNLCHNDLFALMVSLVIVLDKRDSVFFINQLNLWQNSNFSNTKKDKQFNKFINSCELPVDFVKRLANLI</sequence>
<dbReference type="Proteomes" id="UP000298021">
    <property type="component" value="Unassembled WGS sequence"/>
</dbReference>
<protein>
    <submittedName>
        <fullName evidence="1">Abi family protein</fullName>
    </submittedName>
</protein>
<organism evidence="1 2">
    <name type="scientific">Companilactobacillus suantsaicola</name>
    <dbReference type="NCBI Taxonomy" id="2487723"/>
    <lineage>
        <taxon>Bacteria</taxon>
        <taxon>Bacillati</taxon>
        <taxon>Bacillota</taxon>
        <taxon>Bacilli</taxon>
        <taxon>Lactobacillales</taxon>
        <taxon>Lactobacillaceae</taxon>
        <taxon>Companilactobacillus</taxon>
    </lineage>
</organism>
<dbReference type="InterPro" id="IPR011664">
    <property type="entry name" value="Abi_system_AbiD/AbiF-like"/>
</dbReference>
<reference evidence="1 2" key="1">
    <citation type="submission" date="2018-10" db="EMBL/GenBank/DDBJ databases">
        <title>Lactobacillus sp. R7 and Lactobacillus sp. R19 isolated from fermented mustard green product of Taiwan.</title>
        <authorList>
            <person name="Lin S.-T."/>
        </authorList>
    </citation>
    <scope>NUCLEOTIDE SEQUENCE [LARGE SCALE GENOMIC DNA]</scope>
    <source>
        <strain evidence="1 2">BCRC 81127</strain>
    </source>
</reference>
<dbReference type="EMBL" id="RKLY01000001">
    <property type="protein sequence ID" value="TGD25421.1"/>
    <property type="molecule type" value="Genomic_DNA"/>
</dbReference>
<proteinExistence type="predicted"/>
<comment type="caution">
    <text evidence="1">The sequence shown here is derived from an EMBL/GenBank/DDBJ whole genome shotgun (WGS) entry which is preliminary data.</text>
</comment>